<dbReference type="OrthoDB" id="377993at2157"/>
<sequence length="105" mass="11492">MIEDVVGEEILAAAVLHKSGFVVKYVGLDREVWTRLSAVLNKARELASALQGDLLGIDLVMDRYRAAVRAGGSVVAAVLAKAEVDPQYLDYVAFRIVEEFEAELK</sequence>
<dbReference type="GeneID" id="6164439"/>
<evidence type="ECO:0000313" key="2">
    <source>
        <dbReference type="Proteomes" id="UP000001694"/>
    </source>
</evidence>
<gene>
    <name evidence="1" type="ordered locus">Tneu_0105</name>
</gene>
<accession>B1YA89</accession>
<evidence type="ECO:0000313" key="1">
    <source>
        <dbReference type="EMBL" id="ACB39063.1"/>
    </source>
</evidence>
<dbReference type="AlphaFoldDB" id="B1YA89"/>
<reference evidence="1" key="1">
    <citation type="submission" date="2008-03" db="EMBL/GenBank/DDBJ databases">
        <title>Complete sequence of Thermoproteus neutrophilus V24Sta.</title>
        <authorList>
            <consortium name="US DOE Joint Genome Institute"/>
            <person name="Copeland A."/>
            <person name="Lucas S."/>
            <person name="Lapidus A."/>
            <person name="Glavina del Rio T."/>
            <person name="Dalin E."/>
            <person name="Tice H."/>
            <person name="Bruce D."/>
            <person name="Goodwin L."/>
            <person name="Pitluck S."/>
            <person name="Sims D."/>
            <person name="Brettin T."/>
            <person name="Detter J.C."/>
            <person name="Han C."/>
            <person name="Kuske C.R."/>
            <person name="Schmutz J."/>
            <person name="Larimer F."/>
            <person name="Land M."/>
            <person name="Hauser L."/>
            <person name="Kyrpides N."/>
            <person name="Mikhailova N."/>
            <person name="Biddle J.F."/>
            <person name="Zhang Z."/>
            <person name="Fitz-Gibbon S.T."/>
            <person name="Lowe T.M."/>
            <person name="Saltikov C."/>
            <person name="House C.H."/>
            <person name="Richardson P."/>
        </authorList>
    </citation>
    <scope>NUCLEOTIDE SEQUENCE [LARGE SCALE GENOMIC DNA]</scope>
    <source>
        <strain evidence="1">V24Sta</strain>
    </source>
</reference>
<dbReference type="KEGG" id="tne:Tneu_0105"/>
<dbReference type="RefSeq" id="WP_012349484.1">
    <property type="nucleotide sequence ID" value="NC_010525.1"/>
</dbReference>
<dbReference type="Proteomes" id="UP000001694">
    <property type="component" value="Chromosome"/>
</dbReference>
<dbReference type="SUPFAM" id="SSF103196">
    <property type="entry name" value="Roadblock/LC7 domain"/>
    <property type="match status" value="1"/>
</dbReference>
<protein>
    <submittedName>
        <fullName evidence="1">Uncharacterized protein</fullName>
    </submittedName>
</protein>
<dbReference type="EMBL" id="CP001014">
    <property type="protein sequence ID" value="ACB39063.1"/>
    <property type="molecule type" value="Genomic_DNA"/>
</dbReference>
<dbReference type="HOGENOM" id="CLU_2230483_0_0_2"/>
<name>B1YA89_PYRNV</name>
<organism evidence="1 2">
    <name type="scientific">Pyrobaculum neutrophilum (strain DSM 2338 / JCM 9278 / NBRC 100436 / V24Sta)</name>
    <name type="common">Thermoproteus neutrophilus</name>
    <dbReference type="NCBI Taxonomy" id="444157"/>
    <lineage>
        <taxon>Archaea</taxon>
        <taxon>Thermoproteota</taxon>
        <taxon>Thermoprotei</taxon>
        <taxon>Thermoproteales</taxon>
        <taxon>Thermoproteaceae</taxon>
        <taxon>Pyrobaculum</taxon>
    </lineage>
</organism>
<keyword evidence="2" id="KW-1185">Reference proteome</keyword>
<proteinExistence type="predicted"/>
<dbReference type="eggNOG" id="arCOG12850">
    <property type="taxonomic scope" value="Archaea"/>
</dbReference>